<dbReference type="AlphaFoldDB" id="A0A0L8FPR2"/>
<name>A0A0L8FPR2_OCTBM</name>
<accession>A0A0L8FPR2</accession>
<sequence length="87" mass="9688">MEFPPHCQIMFVCGAVLATANRRRQGHLSTAWESSSAFCHVPKRKRKNKKKDKHTPCNKGSLCGLPLPISLENKCTALSGGSRYYIV</sequence>
<evidence type="ECO:0000313" key="1">
    <source>
        <dbReference type="EMBL" id="KOF66674.1"/>
    </source>
</evidence>
<dbReference type="EMBL" id="KQ427828">
    <property type="protein sequence ID" value="KOF66674.1"/>
    <property type="molecule type" value="Genomic_DNA"/>
</dbReference>
<organism evidence="1">
    <name type="scientific">Octopus bimaculoides</name>
    <name type="common">California two-spotted octopus</name>
    <dbReference type="NCBI Taxonomy" id="37653"/>
    <lineage>
        <taxon>Eukaryota</taxon>
        <taxon>Metazoa</taxon>
        <taxon>Spiralia</taxon>
        <taxon>Lophotrochozoa</taxon>
        <taxon>Mollusca</taxon>
        <taxon>Cephalopoda</taxon>
        <taxon>Coleoidea</taxon>
        <taxon>Octopodiformes</taxon>
        <taxon>Octopoda</taxon>
        <taxon>Incirrata</taxon>
        <taxon>Octopodidae</taxon>
        <taxon>Octopus</taxon>
    </lineage>
</organism>
<reference evidence="1" key="1">
    <citation type="submission" date="2015-07" db="EMBL/GenBank/DDBJ databases">
        <title>MeaNS - Measles Nucleotide Surveillance Program.</title>
        <authorList>
            <person name="Tran T."/>
            <person name="Druce J."/>
        </authorList>
    </citation>
    <scope>NUCLEOTIDE SEQUENCE</scope>
    <source>
        <strain evidence="1">UCB-OBI-ISO-001</strain>
        <tissue evidence="1">Gonad</tissue>
    </source>
</reference>
<proteinExistence type="predicted"/>
<gene>
    <name evidence="1" type="ORF">OCBIM_22011638mg</name>
</gene>
<protein>
    <submittedName>
        <fullName evidence="1">Uncharacterized protein</fullName>
    </submittedName>
</protein>